<evidence type="ECO:0000313" key="1">
    <source>
        <dbReference type="EMBL" id="RMY83057.1"/>
    </source>
</evidence>
<dbReference type="Proteomes" id="UP000268823">
    <property type="component" value="Unassembled WGS sequence"/>
</dbReference>
<proteinExistence type="predicted"/>
<dbReference type="VEuPathDB" id="FungiDB:BTJ68_04258"/>
<evidence type="ECO:0000313" key="2">
    <source>
        <dbReference type="Proteomes" id="UP000268823"/>
    </source>
</evidence>
<sequence length="226" mass="25849">MRSLLRSVLSRGPVIYQRLAANMQLEDHRELVAVITELWTLFEQLAIVKPSASLIQPPSHTGIHPNASFHADVACAAGFSPTAVVVLSILPYLHDSEPDMGRKAVEIESETFPLSYLHLDKEDHFEELREIAYDSENIMPPSDIRLTWQIVNGWEYIYDTEKRLVYVWNPVNDDHDNYLHLEPVSPRDAFQPLIDNFRGLRCLALPERSFVRNDPARAPKMQPHGT</sequence>
<reference evidence="1 2" key="1">
    <citation type="journal article" date="2018" name="BMC Genomics">
        <title>Genomic evidence for intraspecific hybridization in a clonal and extremely halotolerant yeast.</title>
        <authorList>
            <person name="Gostincar C."/>
            <person name="Stajich J.E."/>
            <person name="Zupancic J."/>
            <person name="Zalar P."/>
            <person name="Gunde-Cimerman N."/>
        </authorList>
    </citation>
    <scope>NUCLEOTIDE SEQUENCE [LARGE SCALE GENOMIC DNA]</scope>
    <source>
        <strain evidence="1 2">EXF-2788</strain>
    </source>
</reference>
<gene>
    <name evidence="1" type="ORF">D0861_07595</name>
</gene>
<organism evidence="1 2">
    <name type="scientific">Hortaea werneckii</name>
    <name type="common">Black yeast</name>
    <name type="synonym">Cladosporium werneckii</name>
    <dbReference type="NCBI Taxonomy" id="91943"/>
    <lineage>
        <taxon>Eukaryota</taxon>
        <taxon>Fungi</taxon>
        <taxon>Dikarya</taxon>
        <taxon>Ascomycota</taxon>
        <taxon>Pezizomycotina</taxon>
        <taxon>Dothideomycetes</taxon>
        <taxon>Dothideomycetidae</taxon>
        <taxon>Mycosphaerellales</taxon>
        <taxon>Teratosphaeriaceae</taxon>
        <taxon>Hortaea</taxon>
    </lineage>
</organism>
<dbReference type="OrthoDB" id="3903303at2759"/>
<accession>A0A3M7F2Y6</accession>
<dbReference type="AlphaFoldDB" id="A0A3M7F2Y6"/>
<protein>
    <submittedName>
        <fullName evidence="1">Uncharacterized protein</fullName>
    </submittedName>
</protein>
<comment type="caution">
    <text evidence="1">The sequence shown here is derived from an EMBL/GenBank/DDBJ whole genome shotgun (WGS) entry which is preliminary data.</text>
</comment>
<dbReference type="EMBL" id="QWIR01000192">
    <property type="protein sequence ID" value="RMY83057.1"/>
    <property type="molecule type" value="Genomic_DNA"/>
</dbReference>
<name>A0A3M7F2Y6_HORWE</name>